<name>A0A7X4KC00_9BURK</name>
<evidence type="ECO:0000313" key="2">
    <source>
        <dbReference type="Proteomes" id="UP000450012"/>
    </source>
</evidence>
<gene>
    <name evidence="1" type="ORF">GTP45_08555</name>
</gene>
<dbReference type="RefSeq" id="WP_161013410.1">
    <property type="nucleotide sequence ID" value="NZ_WWCK01000002.1"/>
</dbReference>
<proteinExistence type="predicted"/>
<dbReference type="EMBL" id="WWCK01000002">
    <property type="protein sequence ID" value="MYM66878.1"/>
    <property type="molecule type" value="Genomic_DNA"/>
</dbReference>
<evidence type="ECO:0000313" key="1">
    <source>
        <dbReference type="EMBL" id="MYM66878.1"/>
    </source>
</evidence>
<accession>A0A7X4KC00</accession>
<dbReference type="Proteomes" id="UP000450012">
    <property type="component" value="Unassembled WGS sequence"/>
</dbReference>
<comment type="caution">
    <text evidence="1">The sequence shown here is derived from an EMBL/GenBank/DDBJ whole genome shotgun (WGS) entry which is preliminary data.</text>
</comment>
<organism evidence="1 2">
    <name type="scientific">Duganella rivi</name>
    <dbReference type="NCBI Taxonomy" id="2666083"/>
    <lineage>
        <taxon>Bacteria</taxon>
        <taxon>Pseudomonadati</taxon>
        <taxon>Pseudomonadota</taxon>
        <taxon>Betaproteobacteria</taxon>
        <taxon>Burkholderiales</taxon>
        <taxon>Oxalobacteraceae</taxon>
        <taxon>Telluria group</taxon>
        <taxon>Duganella</taxon>
    </lineage>
</organism>
<reference evidence="1 2" key="1">
    <citation type="submission" date="2019-12" db="EMBL/GenBank/DDBJ databases">
        <title>Novel species isolated from a subtropical stream in China.</title>
        <authorList>
            <person name="Lu H."/>
        </authorList>
    </citation>
    <scope>NUCLEOTIDE SEQUENCE [LARGE SCALE GENOMIC DNA]</scope>
    <source>
        <strain evidence="1 2">FT55W</strain>
    </source>
</reference>
<dbReference type="AlphaFoldDB" id="A0A7X4KC00"/>
<protein>
    <submittedName>
        <fullName evidence="1">Uncharacterized protein</fullName>
    </submittedName>
</protein>
<keyword evidence="2" id="KW-1185">Reference proteome</keyword>
<sequence>MNKRLLTAENACNDGRNNKLLNPQADFLLFKINYLENAKSRHPAAFALLEK</sequence>